<sequence length="66" mass="7406">MSTADVERDFVLRPKQNEKFRREDGEALLRTVAEETLTSQNFEEACTSSLTDTVAATIRERLKGGS</sequence>
<keyword evidence="2" id="KW-1185">Reference proteome</keyword>
<accession>A0A0B1T8Q3</accession>
<dbReference type="AlphaFoldDB" id="A0A0B1T8Q3"/>
<evidence type="ECO:0000313" key="2">
    <source>
        <dbReference type="Proteomes" id="UP000053660"/>
    </source>
</evidence>
<gene>
    <name evidence="1" type="ORF">OESDEN_08375</name>
</gene>
<protein>
    <submittedName>
        <fullName evidence="1">Uncharacterized protein</fullName>
    </submittedName>
</protein>
<organism evidence="1 2">
    <name type="scientific">Oesophagostomum dentatum</name>
    <name type="common">Nodular worm</name>
    <dbReference type="NCBI Taxonomy" id="61180"/>
    <lineage>
        <taxon>Eukaryota</taxon>
        <taxon>Metazoa</taxon>
        <taxon>Ecdysozoa</taxon>
        <taxon>Nematoda</taxon>
        <taxon>Chromadorea</taxon>
        <taxon>Rhabditida</taxon>
        <taxon>Rhabditina</taxon>
        <taxon>Rhabditomorpha</taxon>
        <taxon>Strongyloidea</taxon>
        <taxon>Strongylidae</taxon>
        <taxon>Oesophagostomum</taxon>
    </lineage>
</organism>
<dbReference type="Proteomes" id="UP000053660">
    <property type="component" value="Unassembled WGS sequence"/>
</dbReference>
<dbReference type="OrthoDB" id="10260741at2759"/>
<dbReference type="EMBL" id="KN551840">
    <property type="protein sequence ID" value="KHJ91750.1"/>
    <property type="molecule type" value="Genomic_DNA"/>
</dbReference>
<reference evidence="1 2" key="1">
    <citation type="submission" date="2014-03" db="EMBL/GenBank/DDBJ databases">
        <title>Draft genome of the hookworm Oesophagostomum dentatum.</title>
        <authorList>
            <person name="Mitreva M."/>
        </authorList>
    </citation>
    <scope>NUCLEOTIDE SEQUENCE [LARGE SCALE GENOMIC DNA]</scope>
    <source>
        <strain evidence="1 2">OD-Hann</strain>
    </source>
</reference>
<evidence type="ECO:0000313" key="1">
    <source>
        <dbReference type="EMBL" id="KHJ91750.1"/>
    </source>
</evidence>
<proteinExistence type="predicted"/>
<name>A0A0B1T8Q3_OESDE</name>